<sequence>MKPVHPTAMPVILTTTEEYDVWIPPLGTKAATASQEPLLRRKPDLKKVIAGTGIETLGLPWQVRATLGATPWGYTRDLWRAVRPDFTGLS</sequence>
<gene>
    <name evidence="1" type="ORF">GCM10010987_61350</name>
</gene>
<comment type="caution">
    <text evidence="1">The sequence shown here is derived from an EMBL/GenBank/DDBJ whole genome shotgun (WGS) entry which is preliminary data.</text>
</comment>
<dbReference type="AlphaFoldDB" id="A0AA88BBY2"/>
<organism evidence="1 2">
    <name type="scientific">Bradyrhizobium guangdongense</name>
    <dbReference type="NCBI Taxonomy" id="1325090"/>
    <lineage>
        <taxon>Bacteria</taxon>
        <taxon>Pseudomonadati</taxon>
        <taxon>Pseudomonadota</taxon>
        <taxon>Alphaproteobacteria</taxon>
        <taxon>Hyphomicrobiales</taxon>
        <taxon>Nitrobacteraceae</taxon>
        <taxon>Bradyrhizobium</taxon>
    </lineage>
</organism>
<evidence type="ECO:0000313" key="2">
    <source>
        <dbReference type="Proteomes" id="UP000625079"/>
    </source>
</evidence>
<reference evidence="1" key="2">
    <citation type="submission" date="2022-12" db="EMBL/GenBank/DDBJ databases">
        <authorList>
            <person name="Sun Q."/>
            <person name="Zhou Y."/>
        </authorList>
    </citation>
    <scope>NUCLEOTIDE SEQUENCE</scope>
    <source>
        <strain evidence="1">CGMCC 1.15034</strain>
    </source>
</reference>
<proteinExistence type="predicted"/>
<protein>
    <submittedName>
        <fullName evidence="1">Uncharacterized protein</fullName>
    </submittedName>
</protein>
<dbReference type="EMBL" id="BMHC01000019">
    <property type="protein sequence ID" value="GGI30822.1"/>
    <property type="molecule type" value="Genomic_DNA"/>
</dbReference>
<reference evidence="1" key="1">
    <citation type="journal article" date="2014" name="Int. J. Syst. Evol. Microbiol.">
        <title>Complete genome sequence of Corynebacterium casei LMG S-19264T (=DSM 44701T), isolated from a smear-ripened cheese.</title>
        <authorList>
            <consortium name="US DOE Joint Genome Institute (JGI-PGF)"/>
            <person name="Walter F."/>
            <person name="Albersmeier A."/>
            <person name="Kalinowski J."/>
            <person name="Ruckert C."/>
        </authorList>
    </citation>
    <scope>NUCLEOTIDE SEQUENCE</scope>
    <source>
        <strain evidence="1">CGMCC 1.15034</strain>
    </source>
</reference>
<evidence type="ECO:0000313" key="1">
    <source>
        <dbReference type="EMBL" id="GGI30822.1"/>
    </source>
</evidence>
<dbReference type="InterPro" id="IPR036590">
    <property type="entry name" value="SRAP-like"/>
</dbReference>
<name>A0AA88BBY2_9BRAD</name>
<dbReference type="Proteomes" id="UP000625079">
    <property type="component" value="Unassembled WGS sequence"/>
</dbReference>
<dbReference type="SUPFAM" id="SSF143081">
    <property type="entry name" value="BB1717-like"/>
    <property type="match status" value="1"/>
</dbReference>
<accession>A0AA88BBY2</accession>